<reference evidence="12" key="1">
    <citation type="submission" date="2021-01" db="EMBL/GenBank/DDBJ databases">
        <authorList>
            <consortium name="Aspergillus puulaauensis MK2 genome sequencing consortium"/>
            <person name="Kazuki M."/>
            <person name="Futagami T."/>
        </authorList>
    </citation>
    <scope>NUCLEOTIDE SEQUENCE</scope>
    <source>
        <strain evidence="12">MK2</strain>
    </source>
</reference>
<feature type="chain" id="PRO_5031202710" evidence="10">
    <location>
        <begin position="21"/>
        <end position="657"/>
    </location>
</feature>
<dbReference type="GO" id="GO:0008240">
    <property type="term" value="F:tripeptidyl-peptidase activity"/>
    <property type="evidence" value="ECO:0007669"/>
    <property type="project" value="TreeGrafter"/>
</dbReference>
<dbReference type="SUPFAM" id="SSF54897">
    <property type="entry name" value="Protease propeptides/inhibitors"/>
    <property type="match status" value="1"/>
</dbReference>
<feature type="signal peptide" evidence="10">
    <location>
        <begin position="1"/>
        <end position="20"/>
    </location>
</feature>
<dbReference type="Proteomes" id="UP000654913">
    <property type="component" value="Chromosome 2"/>
</dbReference>
<dbReference type="Pfam" id="PF09286">
    <property type="entry name" value="Pro-kuma_activ"/>
    <property type="match status" value="1"/>
</dbReference>
<dbReference type="GeneID" id="64970464"/>
<keyword evidence="4 10" id="KW-0732">Signal</keyword>
<dbReference type="OrthoDB" id="409122at2759"/>
<feature type="binding site" evidence="9">
    <location>
        <position position="617"/>
    </location>
    <ligand>
        <name>Ca(2+)</name>
        <dbReference type="ChEBI" id="CHEBI:29108"/>
    </ligand>
</feature>
<dbReference type="GO" id="GO:0005576">
    <property type="term" value="C:extracellular region"/>
    <property type="evidence" value="ECO:0007669"/>
    <property type="project" value="UniProtKB-SubCell"/>
</dbReference>
<accession>A0A7R7XGZ1</accession>
<dbReference type="InterPro" id="IPR030400">
    <property type="entry name" value="Sedolisin_dom"/>
</dbReference>
<dbReference type="SUPFAM" id="SSF52743">
    <property type="entry name" value="Subtilisin-like"/>
    <property type="match status" value="1"/>
</dbReference>
<reference evidence="12" key="2">
    <citation type="submission" date="2021-02" db="EMBL/GenBank/DDBJ databases">
        <title>Aspergillus puulaauensis MK2 genome sequence.</title>
        <authorList>
            <person name="Futagami T."/>
            <person name="Mori K."/>
            <person name="Kadooka C."/>
            <person name="Tanaka T."/>
        </authorList>
    </citation>
    <scope>NUCLEOTIDE SEQUENCE</scope>
    <source>
        <strain evidence="12">MK2</strain>
    </source>
</reference>
<evidence type="ECO:0000256" key="2">
    <source>
        <dbReference type="ARBA" id="ARBA00022670"/>
    </source>
</evidence>
<feature type="binding site" evidence="9">
    <location>
        <position position="635"/>
    </location>
    <ligand>
        <name>Ca(2+)</name>
        <dbReference type="ChEBI" id="CHEBI:29108"/>
    </ligand>
</feature>
<evidence type="ECO:0000256" key="7">
    <source>
        <dbReference type="ARBA" id="ARBA00022837"/>
    </source>
</evidence>
<evidence type="ECO:0000256" key="3">
    <source>
        <dbReference type="ARBA" id="ARBA00022723"/>
    </source>
</evidence>
<feature type="domain" description="Peptidase S53" evidence="11">
    <location>
        <begin position="223"/>
        <end position="657"/>
    </location>
</feature>
<evidence type="ECO:0000256" key="10">
    <source>
        <dbReference type="SAM" id="SignalP"/>
    </source>
</evidence>
<dbReference type="SMART" id="SM00944">
    <property type="entry name" value="Pro-kuma_activ"/>
    <property type="match status" value="1"/>
</dbReference>
<dbReference type="Gene3D" id="3.40.50.200">
    <property type="entry name" value="Peptidase S8/S53 domain"/>
    <property type="match status" value="1"/>
</dbReference>
<sequence length="657" mass="71778">MRLLPFLLAITLSALGVVAAYGDHIVHERRDILPDAWSEIARLGGQEVLPVRIGLAQSNLDKGHDLLMEISDPGSPAYGIHLAPDQVHDLFAPSGESVESVRAWLEFEGIAGDRVSQSVNKQWLQFDASVQEMERLLRAEYYLYSHADSGRSHIACREYHIPLSLQSHIDYITPGVKIQEVSAPSRKRSQKRDDVDIFPQPIAGTDVDLEDVLKDVLAYCDAVVTPACLRLMYNITEGTTAAPGNELGIFETLNDIYSQTDLNLFFSHLARYTPPPPRPVQNDNPNLNSNIPNNTHPVHRLINGATAPAPPENPGPESALDFEVSYPVIWPQNSVLFQTDDPVYQRNNPFTGAFNNFLDAVDGSYCDASEESLDPPYPNPAPGGYKGSKQCGVYKPTNVISISYGVAESSLPIRYIRRQCNEWMKLGLQGVSVVIASGDRGVALDDDKWCLGENGTVFQPDFPAICPYLTAVGATTLPQGGDPYHPNEVASRAFASGGGFSNVFPQPWYQRSAVEGYFSRVNLSYPYYEGVDNSSFAQNGGLYNRIGRAYPDVSAFGENLLVFWNGSPTIGGGTSASAPIFAAMLTRINEERIAAGKPTVGFVNPLLYAHPEVFRDVVEGNNPGCKSDGFPAAPGWDPVTGLGSPRYDKMLELFMGV</sequence>
<keyword evidence="5 9" id="KW-0378">Hydrolase</keyword>
<dbReference type="PANTHER" id="PTHR14218">
    <property type="entry name" value="PROTEASE S8 TRIPEPTIDYL PEPTIDASE I CLN2"/>
    <property type="match status" value="1"/>
</dbReference>
<keyword evidence="7 9" id="KW-0106">Calcium</keyword>
<evidence type="ECO:0000256" key="5">
    <source>
        <dbReference type="ARBA" id="ARBA00022801"/>
    </source>
</evidence>
<evidence type="ECO:0000259" key="11">
    <source>
        <dbReference type="PROSITE" id="PS51695"/>
    </source>
</evidence>
<feature type="active site" description="Charge relay system" evidence="9">
    <location>
        <position position="575"/>
    </location>
</feature>
<dbReference type="InterPro" id="IPR036852">
    <property type="entry name" value="Peptidase_S8/S53_dom_sf"/>
</dbReference>
<evidence type="ECO:0000256" key="4">
    <source>
        <dbReference type="ARBA" id="ARBA00022729"/>
    </source>
</evidence>
<dbReference type="AlphaFoldDB" id="A0A7R7XGZ1"/>
<comment type="cofactor">
    <cofactor evidence="9">
        <name>Ca(2+)</name>
        <dbReference type="ChEBI" id="CHEBI:29108"/>
    </cofactor>
    <text evidence="9">Binds 1 Ca(2+) ion per subunit.</text>
</comment>
<feature type="binding site" evidence="9">
    <location>
        <position position="637"/>
    </location>
    <ligand>
        <name>Ca(2+)</name>
        <dbReference type="ChEBI" id="CHEBI:29108"/>
    </ligand>
</feature>
<evidence type="ECO:0000256" key="6">
    <source>
        <dbReference type="ARBA" id="ARBA00022825"/>
    </source>
</evidence>
<dbReference type="PROSITE" id="PS51695">
    <property type="entry name" value="SEDOLISIN"/>
    <property type="match status" value="1"/>
</dbReference>
<evidence type="ECO:0000313" key="13">
    <source>
        <dbReference type="Proteomes" id="UP000654913"/>
    </source>
</evidence>
<evidence type="ECO:0000256" key="9">
    <source>
        <dbReference type="PROSITE-ProRule" id="PRU01032"/>
    </source>
</evidence>
<keyword evidence="13" id="KW-1185">Reference proteome</keyword>
<feature type="active site" description="Charge relay system" evidence="9">
    <location>
        <position position="321"/>
    </location>
</feature>
<dbReference type="GO" id="GO:0006508">
    <property type="term" value="P:proteolysis"/>
    <property type="evidence" value="ECO:0007669"/>
    <property type="project" value="UniProtKB-KW"/>
</dbReference>
<dbReference type="CDD" id="cd11377">
    <property type="entry name" value="Pro-peptidase_S53"/>
    <property type="match status" value="1"/>
</dbReference>
<comment type="subcellular location">
    <subcellularLocation>
        <location evidence="1">Secreted</location>
        <location evidence="1">Extracellular space</location>
    </subcellularLocation>
</comment>
<dbReference type="PANTHER" id="PTHR14218:SF19">
    <property type="entry name" value="SERINE PROTEASE AORO, PUTATIVE (AFU_ORTHOLOGUE AFUA_6G10250)-RELATED"/>
    <property type="match status" value="1"/>
</dbReference>
<evidence type="ECO:0000256" key="8">
    <source>
        <dbReference type="ARBA" id="ARBA00023145"/>
    </source>
</evidence>
<feature type="binding site" evidence="9">
    <location>
        <position position="616"/>
    </location>
    <ligand>
        <name>Ca(2+)</name>
        <dbReference type="ChEBI" id="CHEBI:29108"/>
    </ligand>
</feature>
<keyword evidence="2 9" id="KW-0645">Protease</keyword>
<feature type="active site" description="Charge relay system" evidence="9">
    <location>
        <position position="317"/>
    </location>
</feature>
<dbReference type="GO" id="GO:0004252">
    <property type="term" value="F:serine-type endopeptidase activity"/>
    <property type="evidence" value="ECO:0007669"/>
    <property type="project" value="UniProtKB-UniRule"/>
</dbReference>
<keyword evidence="6 9" id="KW-0720">Serine protease</keyword>
<dbReference type="InterPro" id="IPR015366">
    <property type="entry name" value="S53_propep"/>
</dbReference>
<dbReference type="EMBL" id="AP024444">
    <property type="protein sequence ID" value="BCS20459.1"/>
    <property type="molecule type" value="Genomic_DNA"/>
</dbReference>
<gene>
    <name evidence="12" type="primary">SED1</name>
    <name evidence="12" type="ORF">APUU_20891A</name>
</gene>
<keyword evidence="8" id="KW-0865">Zymogen</keyword>
<evidence type="ECO:0000256" key="1">
    <source>
        <dbReference type="ARBA" id="ARBA00004239"/>
    </source>
</evidence>
<evidence type="ECO:0000313" key="12">
    <source>
        <dbReference type="EMBL" id="BCS20459.1"/>
    </source>
</evidence>
<dbReference type="CDD" id="cd04056">
    <property type="entry name" value="Peptidases_S53"/>
    <property type="match status" value="1"/>
</dbReference>
<protein>
    <submittedName>
        <fullName evidence="12">Tripeptidyl-peptidase Sed1</fullName>
    </submittedName>
</protein>
<dbReference type="KEGG" id="apuu:APUU_20891A"/>
<name>A0A7R7XGZ1_9EURO</name>
<organism evidence="12 13">
    <name type="scientific">Aspergillus puulaauensis</name>
    <dbReference type="NCBI Taxonomy" id="1220207"/>
    <lineage>
        <taxon>Eukaryota</taxon>
        <taxon>Fungi</taxon>
        <taxon>Dikarya</taxon>
        <taxon>Ascomycota</taxon>
        <taxon>Pezizomycotina</taxon>
        <taxon>Eurotiomycetes</taxon>
        <taxon>Eurotiomycetidae</taxon>
        <taxon>Eurotiales</taxon>
        <taxon>Aspergillaceae</taxon>
        <taxon>Aspergillus</taxon>
    </lineage>
</organism>
<dbReference type="RefSeq" id="XP_041552653.1">
    <property type="nucleotide sequence ID" value="XM_041699582.1"/>
</dbReference>
<dbReference type="InterPro" id="IPR050819">
    <property type="entry name" value="Tripeptidyl-peptidase_I"/>
</dbReference>
<proteinExistence type="predicted"/>
<keyword evidence="3 9" id="KW-0479">Metal-binding</keyword>
<dbReference type="GO" id="GO:0046872">
    <property type="term" value="F:metal ion binding"/>
    <property type="evidence" value="ECO:0007669"/>
    <property type="project" value="UniProtKB-UniRule"/>
</dbReference>